<evidence type="ECO:0000313" key="4">
    <source>
        <dbReference type="Proteomes" id="UP000535182"/>
    </source>
</evidence>
<accession>A0A9X0U281</accession>
<dbReference type="AlphaFoldDB" id="A0A9X0U281"/>
<protein>
    <submittedName>
        <fullName evidence="3">DUF4097 and DUF4098 domain-containing protein YvlB</fullName>
    </submittedName>
</protein>
<evidence type="ECO:0000259" key="2">
    <source>
        <dbReference type="Pfam" id="PF13349"/>
    </source>
</evidence>
<comment type="caution">
    <text evidence="3">The sequence shown here is derived from an EMBL/GenBank/DDBJ whole genome shotgun (WGS) entry which is preliminary data.</text>
</comment>
<dbReference type="Proteomes" id="UP000535182">
    <property type="component" value="Unassembled WGS sequence"/>
</dbReference>
<reference evidence="3 4" key="1">
    <citation type="submission" date="2020-08" db="EMBL/GenBank/DDBJ databases">
        <title>Genomic Encyclopedia of Type Strains, Phase IV (KMG-V): Genome sequencing to study the core and pangenomes of soil and plant-associated prokaryotes.</title>
        <authorList>
            <person name="Whitman W."/>
        </authorList>
    </citation>
    <scope>NUCLEOTIDE SEQUENCE [LARGE SCALE GENOMIC DNA]</scope>
    <source>
        <strain evidence="3 4">X5P2</strain>
    </source>
</reference>
<feature type="signal peptide" evidence="1">
    <location>
        <begin position="1"/>
        <end position="29"/>
    </location>
</feature>
<feature type="chain" id="PRO_5040865609" evidence="1">
    <location>
        <begin position="30"/>
        <end position="298"/>
    </location>
</feature>
<evidence type="ECO:0000313" key="3">
    <source>
        <dbReference type="EMBL" id="MBB5327126.1"/>
    </source>
</evidence>
<gene>
    <name evidence="3" type="ORF">HDF14_000720</name>
</gene>
<name>A0A9X0U281_9BACT</name>
<keyword evidence="4" id="KW-1185">Reference proteome</keyword>
<proteinExistence type="predicted"/>
<organism evidence="3 4">
    <name type="scientific">Tunturiibacter gelidiferens</name>
    <dbReference type="NCBI Taxonomy" id="3069689"/>
    <lineage>
        <taxon>Bacteria</taxon>
        <taxon>Pseudomonadati</taxon>
        <taxon>Acidobacteriota</taxon>
        <taxon>Terriglobia</taxon>
        <taxon>Terriglobales</taxon>
        <taxon>Acidobacteriaceae</taxon>
        <taxon>Tunturiibacter</taxon>
    </lineage>
</organism>
<dbReference type="RefSeq" id="WP_183973513.1">
    <property type="nucleotide sequence ID" value="NZ_JACHEB010000001.1"/>
</dbReference>
<dbReference type="Pfam" id="PF13349">
    <property type="entry name" value="DUF4097"/>
    <property type="match status" value="1"/>
</dbReference>
<feature type="domain" description="DUF4097" evidence="2">
    <location>
        <begin position="49"/>
        <end position="296"/>
    </location>
</feature>
<keyword evidence="1" id="KW-0732">Signal</keyword>
<evidence type="ECO:0000256" key="1">
    <source>
        <dbReference type="SAM" id="SignalP"/>
    </source>
</evidence>
<sequence>MSFSGNRSTGSAAMIAAVALSLASSAALAQSSDNDWQKVYAVSGWSASLTVETGDSGLEIRSCGECKEIKVHVESNRKLSEYNLEERQEGDHVFFSFKEKPHMGVHILWNEGRRTKVSVETPMKLDLDARVADGSLSASNLVGKVQIRAGDGSVALDDIKGDVHLVSSDGSVSLRNVIGTLDARGSDGSMKIDGQFSTVQLETKDGNLDFTLAPGSQLTAESRIKSSDGQVSIRLPQTLSADVDVATGDGHLICTLPLTMDHYNSGESGGHHLHGHLNSGGVPFSIHASDGNVSITTI</sequence>
<dbReference type="InterPro" id="IPR025164">
    <property type="entry name" value="Toastrack_DUF4097"/>
</dbReference>
<dbReference type="EMBL" id="JACHEB010000001">
    <property type="protein sequence ID" value="MBB5327126.1"/>
    <property type="molecule type" value="Genomic_DNA"/>
</dbReference>